<organism evidence="2 3">
    <name type="scientific">Lachnospira eligens (strain ATCC 27750 / DSM 3376 / VPI C15-48 / C15-B4)</name>
    <name type="common">Eubacterium eligens</name>
    <dbReference type="NCBI Taxonomy" id="515620"/>
    <lineage>
        <taxon>Bacteria</taxon>
        <taxon>Bacillati</taxon>
        <taxon>Bacillota</taxon>
        <taxon>Clostridia</taxon>
        <taxon>Lachnospirales</taxon>
        <taxon>Lachnospiraceae</taxon>
        <taxon>Lachnospira</taxon>
    </lineage>
</organism>
<accession>C4Z5Q3</accession>
<dbReference type="HOGENOM" id="CLU_613559_0_0_9"/>
<evidence type="ECO:0000313" key="2">
    <source>
        <dbReference type="EMBL" id="ACR71912.1"/>
    </source>
</evidence>
<dbReference type="EMBL" id="CP001104">
    <property type="protein sequence ID" value="ACR71912.1"/>
    <property type="molecule type" value="Genomic_DNA"/>
</dbReference>
<dbReference type="eggNOG" id="COG2247">
    <property type="taxonomic scope" value="Bacteria"/>
</dbReference>
<name>C4Z5Q3_LACE2</name>
<dbReference type="STRING" id="515620.EUBELI_00910"/>
<keyword evidence="1" id="KW-0472">Membrane</keyword>
<keyword evidence="1" id="KW-0812">Transmembrane</keyword>
<reference evidence="2 3" key="1">
    <citation type="journal article" date="2009" name="Proc. Natl. Acad. Sci. U.S.A.">
        <title>Characterizing a model human gut microbiota composed of members of its two dominant bacterial phyla.</title>
        <authorList>
            <person name="Mahowald M.A."/>
            <person name="Rey F.E."/>
            <person name="Seedorf H."/>
            <person name="Turnbaugh P.J."/>
            <person name="Fulton R.S."/>
            <person name="Wollam A."/>
            <person name="Shah N."/>
            <person name="Wang C."/>
            <person name="Magrini V."/>
            <person name="Wilson R.K."/>
            <person name="Cantarel B.L."/>
            <person name="Coutinho P.M."/>
            <person name="Henrissat B."/>
            <person name="Crock L.W."/>
            <person name="Russell A."/>
            <person name="Verberkmoes N.C."/>
            <person name="Hettich R.L."/>
            <person name="Gordon J.I."/>
        </authorList>
    </citation>
    <scope>NUCLEOTIDE SEQUENCE [LARGE SCALE GENOMIC DNA]</scope>
    <source>
        <strain evidence="3">ATCC 27750 / DSM 3376 / VPI C15-48 / C15-B4</strain>
    </source>
</reference>
<evidence type="ECO:0000313" key="3">
    <source>
        <dbReference type="Proteomes" id="UP000001476"/>
    </source>
</evidence>
<dbReference type="AlphaFoldDB" id="C4Z5Q3"/>
<dbReference type="KEGG" id="eel:EUBELI_00910"/>
<proteinExistence type="predicted"/>
<keyword evidence="1" id="KW-1133">Transmembrane helix</keyword>
<gene>
    <name evidence="2" type="ordered locus">EUBELI_00910</name>
</gene>
<keyword evidence="3" id="KW-1185">Reference proteome</keyword>
<sequence>MIKKLMGCIEAIAATAIVVTTLFSGVTGGLSVNAAEVTDKPAYYFEDDDTMNKNGVKYVMDKEDSAAFKEYFGYFDDDDSRQMNIFHEDTTVRIDADKSAYSIDDILNVYVDAYQLSRDESGKLVFSMKGRSARGERNVFMLSKMGFDPQNMLIKWEKTGDKKGIYVFDKMTFSGAYNSKSPDGKFQTESLKESSYTEKETVDIDFLKVTIKYKDSEDKECYVGAIMMPDYMTDKTVLHLTKASDEKSDDVTDNTYTFDAADKDTQVVDSEMFASILKENETKDVVIKSNNNVTFTFAKGTMKSVEGKNEYDFSTIINETYADTMPSYVTKDNFVAQVKFNYSGQLPATASIRIPVGTNYAGTTLYYSLMNDDGTFAGTQAVVVDEEGYMTVKQVHCSEYVITKEAPSLKDTEVTSPVEDTEVSSAETVETPQTSDGYKVYVYASCIIMILAGVVICREVKRTNA</sequence>
<evidence type="ECO:0000256" key="1">
    <source>
        <dbReference type="SAM" id="Phobius"/>
    </source>
</evidence>
<feature type="transmembrane region" description="Helical" evidence="1">
    <location>
        <begin position="440"/>
        <end position="457"/>
    </location>
</feature>
<dbReference type="Proteomes" id="UP000001476">
    <property type="component" value="Chromosome"/>
</dbReference>
<protein>
    <submittedName>
        <fullName evidence="2">Uncharacterized protein</fullName>
    </submittedName>
</protein>